<protein>
    <submittedName>
        <fullName evidence="4">2-haloacrylate reductase</fullName>
        <ecNumber evidence="4">1.3.1.103</ecNumber>
    </submittedName>
</protein>
<dbReference type="GO" id="GO:0016651">
    <property type="term" value="F:oxidoreductase activity, acting on NAD(P)H"/>
    <property type="evidence" value="ECO:0007669"/>
    <property type="project" value="TreeGrafter"/>
</dbReference>
<dbReference type="SUPFAM" id="SSF51735">
    <property type="entry name" value="NAD(P)-binding Rossmann-fold domains"/>
    <property type="match status" value="1"/>
</dbReference>
<evidence type="ECO:0000313" key="4">
    <source>
        <dbReference type="EMBL" id="OXR40868.1"/>
    </source>
</evidence>
<name>A0A231GWB7_9NOCA</name>
<dbReference type="Pfam" id="PF08240">
    <property type="entry name" value="ADH_N"/>
    <property type="match status" value="1"/>
</dbReference>
<organism evidence="4 5">
    <name type="scientific">Nocardia cerradoensis</name>
    <dbReference type="NCBI Taxonomy" id="85688"/>
    <lineage>
        <taxon>Bacteria</taxon>
        <taxon>Bacillati</taxon>
        <taxon>Actinomycetota</taxon>
        <taxon>Actinomycetes</taxon>
        <taxon>Mycobacteriales</taxon>
        <taxon>Nocardiaceae</taxon>
        <taxon>Nocardia</taxon>
    </lineage>
</organism>
<feature type="domain" description="Enoyl reductase (ER)" evidence="3">
    <location>
        <begin position="11"/>
        <end position="324"/>
    </location>
</feature>
<sequence>MSRVVVFDETGAPEVLRIADEPVGTPGAGEVRLRIEAVGINRLDQMVRTGMSPRPIRLPRARLGVEATGTIDAVGAGVQRWSVGDPVIVTAVPDMDTNGTYAEHLVLPADRIIARPAELDAIGAAALWVAYSTAYGALVEKAAMRPGDHVLITAASSAVGLAAIQIANQIGAIPLAVTRRTAKKDTLLAAGAAAVIVTDHDDVVEATQQHTGGAGADIILDSVMGPGLAELAGAAKPFSGTLVTVGWLDPRPAPYPASPITMIRYMSFEHTLDPCAVHRIAAFLTAGIRTGALQPTIDTVFTLDDIVAAHHHLEKGTHIGKIVATI</sequence>
<dbReference type="GO" id="GO:0102523">
    <property type="term" value="F:2-chloroacrylate reductase activity"/>
    <property type="evidence" value="ECO:0007669"/>
    <property type="project" value="UniProtKB-EC"/>
</dbReference>
<dbReference type="InterPro" id="IPR011032">
    <property type="entry name" value="GroES-like_sf"/>
</dbReference>
<evidence type="ECO:0000313" key="5">
    <source>
        <dbReference type="Proteomes" id="UP000215506"/>
    </source>
</evidence>
<dbReference type="Gene3D" id="3.90.180.10">
    <property type="entry name" value="Medium-chain alcohol dehydrogenases, catalytic domain"/>
    <property type="match status" value="1"/>
</dbReference>
<dbReference type="PANTHER" id="PTHR48106">
    <property type="entry name" value="QUINONE OXIDOREDUCTASE PIG3-RELATED"/>
    <property type="match status" value="1"/>
</dbReference>
<gene>
    <name evidence="4" type="ORF">B7C42_07003</name>
</gene>
<keyword evidence="2 4" id="KW-0560">Oxidoreductase</keyword>
<dbReference type="InterPro" id="IPR013154">
    <property type="entry name" value="ADH-like_N"/>
</dbReference>
<dbReference type="RefSeq" id="WP_094027923.1">
    <property type="nucleotide sequence ID" value="NZ_NGAF01000025.1"/>
</dbReference>
<keyword evidence="1" id="KW-0521">NADP</keyword>
<dbReference type="EMBL" id="NGAF01000025">
    <property type="protein sequence ID" value="OXR40868.1"/>
    <property type="molecule type" value="Genomic_DNA"/>
</dbReference>
<dbReference type="SMART" id="SM00829">
    <property type="entry name" value="PKS_ER"/>
    <property type="match status" value="1"/>
</dbReference>
<dbReference type="GO" id="GO:0070402">
    <property type="term" value="F:NADPH binding"/>
    <property type="evidence" value="ECO:0007669"/>
    <property type="project" value="TreeGrafter"/>
</dbReference>
<evidence type="ECO:0000256" key="2">
    <source>
        <dbReference type="ARBA" id="ARBA00023002"/>
    </source>
</evidence>
<reference evidence="4 5" key="1">
    <citation type="submission" date="2017-07" db="EMBL/GenBank/DDBJ databases">
        <title>First draft Genome Sequence of Nocardia cerradoensis isolated from human infection.</title>
        <authorList>
            <person name="Carrasco G."/>
        </authorList>
    </citation>
    <scope>NUCLEOTIDE SEQUENCE [LARGE SCALE GENOMIC DNA]</scope>
    <source>
        <strain evidence="4 5">CNM20130759</strain>
    </source>
</reference>
<dbReference type="Proteomes" id="UP000215506">
    <property type="component" value="Unassembled WGS sequence"/>
</dbReference>
<comment type="caution">
    <text evidence="4">The sequence shown here is derived from an EMBL/GenBank/DDBJ whole genome shotgun (WGS) entry which is preliminary data.</text>
</comment>
<dbReference type="AlphaFoldDB" id="A0A231GWB7"/>
<keyword evidence="5" id="KW-1185">Reference proteome</keyword>
<dbReference type="CDD" id="cd08268">
    <property type="entry name" value="MDR2"/>
    <property type="match status" value="1"/>
</dbReference>
<dbReference type="Gene3D" id="3.40.50.720">
    <property type="entry name" value="NAD(P)-binding Rossmann-like Domain"/>
    <property type="match status" value="1"/>
</dbReference>
<dbReference type="EC" id="1.3.1.103" evidence="4"/>
<dbReference type="PANTHER" id="PTHR48106:SF18">
    <property type="entry name" value="QUINONE OXIDOREDUCTASE PIG3"/>
    <property type="match status" value="1"/>
</dbReference>
<proteinExistence type="predicted"/>
<accession>A0A231GWB7</accession>
<dbReference type="InterPro" id="IPR020843">
    <property type="entry name" value="ER"/>
</dbReference>
<dbReference type="SUPFAM" id="SSF50129">
    <property type="entry name" value="GroES-like"/>
    <property type="match status" value="1"/>
</dbReference>
<dbReference type="InterPro" id="IPR036291">
    <property type="entry name" value="NAD(P)-bd_dom_sf"/>
</dbReference>
<evidence type="ECO:0000256" key="1">
    <source>
        <dbReference type="ARBA" id="ARBA00022857"/>
    </source>
</evidence>
<evidence type="ECO:0000259" key="3">
    <source>
        <dbReference type="SMART" id="SM00829"/>
    </source>
</evidence>
<dbReference type="Pfam" id="PF13602">
    <property type="entry name" value="ADH_zinc_N_2"/>
    <property type="match status" value="1"/>
</dbReference>